<sequence>MRKFLFSRRTLCCLLLLSAIVASTLTWARWRPAQRFEFQELKANELRLVTWNVGYFAATHNKNLRDVDIAEIVDVLDGISPDAVVLQELSSVQQAETIAEGLGADWHAHTVETGHQGQVLAVLSDLPYEKVYSEEAGGRNMVGVTLGENPEQQMFILGVHSPHPARGMSDTVDNIRGAVAMTANRDEPIRIIAGDMNYNFDVDDTDGPLYQEIMDVLSDSTEALGETYYAHTRIDHVFHFPETLDVVEEVSGMVDLPLRFANVPGFRDHRPIVVTYDMTEML</sequence>
<name>A0AAQ3LC04_9BACT</name>
<keyword evidence="1" id="KW-0732">Signal</keyword>
<evidence type="ECO:0000313" key="4">
    <source>
        <dbReference type="Proteomes" id="UP001304300"/>
    </source>
</evidence>
<keyword evidence="3" id="KW-0540">Nuclease</keyword>
<feature type="chain" id="PRO_5042819781" evidence="1">
    <location>
        <begin position="29"/>
        <end position="282"/>
    </location>
</feature>
<dbReference type="InterPro" id="IPR036691">
    <property type="entry name" value="Endo/exonu/phosph_ase_sf"/>
</dbReference>
<dbReference type="Gene3D" id="3.60.10.10">
    <property type="entry name" value="Endonuclease/exonuclease/phosphatase"/>
    <property type="match status" value="1"/>
</dbReference>
<organism evidence="3 4">
    <name type="scientific">Rubellicoccus peritrichatus</name>
    <dbReference type="NCBI Taxonomy" id="3080537"/>
    <lineage>
        <taxon>Bacteria</taxon>
        <taxon>Pseudomonadati</taxon>
        <taxon>Verrucomicrobiota</taxon>
        <taxon>Opitutia</taxon>
        <taxon>Puniceicoccales</taxon>
        <taxon>Cerasicoccaceae</taxon>
        <taxon>Rubellicoccus</taxon>
    </lineage>
</organism>
<reference evidence="3 4" key="1">
    <citation type="submission" date="2023-10" db="EMBL/GenBank/DDBJ databases">
        <title>Rubellicoccus peritrichatus gen. nov., sp. nov., isolated from an algae of coral reef tank.</title>
        <authorList>
            <person name="Luo J."/>
        </authorList>
    </citation>
    <scope>NUCLEOTIDE SEQUENCE [LARGE SCALE GENOMIC DNA]</scope>
    <source>
        <strain evidence="3 4">CR14</strain>
    </source>
</reference>
<gene>
    <name evidence="3" type="ORF">RZN69_20870</name>
</gene>
<keyword evidence="3" id="KW-0378">Hydrolase</keyword>
<proteinExistence type="predicted"/>
<evidence type="ECO:0000259" key="2">
    <source>
        <dbReference type="Pfam" id="PF03372"/>
    </source>
</evidence>
<accession>A0AAQ3LC04</accession>
<dbReference type="GO" id="GO:0004519">
    <property type="term" value="F:endonuclease activity"/>
    <property type="evidence" value="ECO:0007669"/>
    <property type="project" value="UniProtKB-KW"/>
</dbReference>
<keyword evidence="4" id="KW-1185">Reference proteome</keyword>
<dbReference type="KEGG" id="puo:RZN69_20870"/>
<dbReference type="AlphaFoldDB" id="A0AAQ3LC04"/>
<evidence type="ECO:0000256" key="1">
    <source>
        <dbReference type="SAM" id="SignalP"/>
    </source>
</evidence>
<dbReference type="Proteomes" id="UP001304300">
    <property type="component" value="Chromosome"/>
</dbReference>
<dbReference type="Pfam" id="PF03372">
    <property type="entry name" value="Exo_endo_phos"/>
    <property type="match status" value="1"/>
</dbReference>
<dbReference type="SUPFAM" id="SSF56219">
    <property type="entry name" value="DNase I-like"/>
    <property type="match status" value="1"/>
</dbReference>
<feature type="signal peptide" evidence="1">
    <location>
        <begin position="1"/>
        <end position="28"/>
    </location>
</feature>
<dbReference type="InterPro" id="IPR005135">
    <property type="entry name" value="Endo/exonuclease/phosphatase"/>
</dbReference>
<feature type="domain" description="Endonuclease/exonuclease/phosphatase" evidence="2">
    <location>
        <begin position="49"/>
        <end position="243"/>
    </location>
</feature>
<dbReference type="EMBL" id="CP136920">
    <property type="protein sequence ID" value="WOO41080.1"/>
    <property type="molecule type" value="Genomic_DNA"/>
</dbReference>
<protein>
    <submittedName>
        <fullName evidence="3">Endonuclease/exonuclease/phosphatase family protein</fullName>
    </submittedName>
</protein>
<dbReference type="RefSeq" id="WP_317833441.1">
    <property type="nucleotide sequence ID" value="NZ_CP136920.1"/>
</dbReference>
<keyword evidence="3" id="KW-0255">Endonuclease</keyword>
<evidence type="ECO:0000313" key="3">
    <source>
        <dbReference type="EMBL" id="WOO41080.1"/>
    </source>
</evidence>